<protein>
    <submittedName>
        <fullName evidence="3">Type IV pilus assembly protein PilW</fullName>
    </submittedName>
</protein>
<dbReference type="STRING" id="1334629.MFUL124B02_02120"/>
<comment type="caution">
    <text evidence="2">The sequence shown here is derived from an EMBL/GenBank/DDBJ whole genome shotgun (WGS) entry which is preliminary data.</text>
</comment>
<dbReference type="Proteomes" id="UP000321514">
    <property type="component" value="Unassembled WGS sequence"/>
</dbReference>
<proteinExistence type="predicted"/>
<evidence type="ECO:0000313" key="4">
    <source>
        <dbReference type="Proteomes" id="UP000183760"/>
    </source>
</evidence>
<feature type="transmembrane region" description="Helical" evidence="1">
    <location>
        <begin position="6"/>
        <end position="26"/>
    </location>
</feature>
<reference evidence="2 5" key="2">
    <citation type="submission" date="2019-07" db="EMBL/GenBank/DDBJ databases">
        <title>Whole genome shotgun sequence of Myxococcus fulvus NBRC 100333.</title>
        <authorList>
            <person name="Hosoyama A."/>
            <person name="Uohara A."/>
            <person name="Ohji S."/>
            <person name="Ichikawa N."/>
        </authorList>
    </citation>
    <scope>NUCLEOTIDE SEQUENCE [LARGE SCALE GENOMIC DNA]</scope>
    <source>
        <strain evidence="2 5">NBRC 100333</strain>
    </source>
</reference>
<evidence type="ECO:0000313" key="3">
    <source>
        <dbReference type="EMBL" id="SES81683.1"/>
    </source>
</evidence>
<dbReference type="AlphaFoldDB" id="A0A511T310"/>
<dbReference type="Proteomes" id="UP000183760">
    <property type="component" value="Unassembled WGS sequence"/>
</dbReference>
<organism evidence="2 5">
    <name type="scientific">Myxococcus fulvus</name>
    <dbReference type="NCBI Taxonomy" id="33"/>
    <lineage>
        <taxon>Bacteria</taxon>
        <taxon>Pseudomonadati</taxon>
        <taxon>Myxococcota</taxon>
        <taxon>Myxococcia</taxon>
        <taxon>Myxococcales</taxon>
        <taxon>Cystobacterineae</taxon>
        <taxon>Myxococcaceae</taxon>
        <taxon>Myxococcus</taxon>
    </lineage>
</organism>
<evidence type="ECO:0000313" key="5">
    <source>
        <dbReference type="Proteomes" id="UP000321514"/>
    </source>
</evidence>
<gene>
    <name evidence="2" type="ORF">MFU01_27650</name>
    <name evidence="3" type="ORF">SAMN05443572_101247</name>
</gene>
<keyword evidence="1" id="KW-1133">Transmembrane helix</keyword>
<dbReference type="EMBL" id="BJXR01000025">
    <property type="protein sequence ID" value="GEN07728.1"/>
    <property type="molecule type" value="Genomic_DNA"/>
</dbReference>
<keyword evidence="1" id="KW-0812">Transmembrane</keyword>
<evidence type="ECO:0000256" key="1">
    <source>
        <dbReference type="SAM" id="Phobius"/>
    </source>
</evidence>
<accession>A0A511T310</accession>
<evidence type="ECO:0000313" key="2">
    <source>
        <dbReference type="EMBL" id="GEN07728.1"/>
    </source>
</evidence>
<name>A0A511T310_MYXFU</name>
<dbReference type="EMBL" id="FOIB01000001">
    <property type="protein sequence ID" value="SES81683.1"/>
    <property type="molecule type" value="Genomic_DNA"/>
</dbReference>
<keyword evidence="1" id="KW-0472">Membrane</keyword>
<reference evidence="3 4" key="1">
    <citation type="submission" date="2016-10" db="EMBL/GenBank/DDBJ databases">
        <authorList>
            <person name="Varghese N."/>
            <person name="Submissions S."/>
        </authorList>
    </citation>
    <scope>NUCLEOTIDE SEQUENCE [LARGE SCALE GENOMIC DNA]</scope>
    <source>
        <strain evidence="3 4">DSM 16525</strain>
    </source>
</reference>
<sequence>MGGFTLLEVMIASALGVIVLGIGLVAGMQVQRRALTEEQTMVAQVTGRAVKDLLTLDVQRAGIGMGNSPIQFSEGDQRYAIQSWTALDMTTATPPFAADATFALPPAGTPYSGMTSDVLQLYWGDPRTMVTMERCNAFAAPGRPTTTTSVKLGNILCTAPAPHTRLQPTSGQPTPALVANPTAGALACHFRVNNVRAGDAVIEATPGRGTATTNSGPCTSDAGMFTNPGWNIMRTVSAAYRVNWRGGHPALEYLAPGAANWAVVSRDVERMTVRFAVIDLTQPAVAYRWFPDNAGRPAIDACTRTRADCAVNVVTPIETAPTTDNELRDLLRRRIREVEIELVIRTPRSDRTVVDPTKINVPDDDGFPQDGFRRRTYTLRVSPRNFVSAGLQPAPGP</sequence>
<keyword evidence="4" id="KW-1185">Reference proteome</keyword>